<feature type="transmembrane region" description="Helical" evidence="1">
    <location>
        <begin position="12"/>
        <end position="34"/>
    </location>
</feature>
<keyword evidence="3" id="KW-1185">Reference proteome</keyword>
<organism evidence="2 3">
    <name type="scientific">Sphingomonas guangdongensis</name>
    <dbReference type="NCBI Taxonomy" id="1141890"/>
    <lineage>
        <taxon>Bacteria</taxon>
        <taxon>Pseudomonadati</taxon>
        <taxon>Pseudomonadota</taxon>
        <taxon>Alphaproteobacteria</taxon>
        <taxon>Sphingomonadales</taxon>
        <taxon>Sphingomonadaceae</taxon>
        <taxon>Sphingomonas</taxon>
    </lineage>
</organism>
<feature type="transmembrane region" description="Helical" evidence="1">
    <location>
        <begin position="40"/>
        <end position="60"/>
    </location>
</feature>
<dbReference type="OrthoDB" id="7410112at2"/>
<name>A0A285QBX5_9SPHN</name>
<keyword evidence="1" id="KW-0812">Transmembrane</keyword>
<keyword evidence="1" id="KW-0472">Membrane</keyword>
<evidence type="ECO:0000313" key="3">
    <source>
        <dbReference type="Proteomes" id="UP000219494"/>
    </source>
</evidence>
<evidence type="ECO:0000256" key="1">
    <source>
        <dbReference type="SAM" id="Phobius"/>
    </source>
</evidence>
<reference evidence="2 3" key="1">
    <citation type="submission" date="2017-07" db="EMBL/GenBank/DDBJ databases">
        <authorList>
            <person name="Sun Z.S."/>
            <person name="Albrecht U."/>
            <person name="Echele G."/>
            <person name="Lee C.C."/>
        </authorList>
    </citation>
    <scope>NUCLEOTIDE SEQUENCE [LARGE SCALE GENOMIC DNA]</scope>
    <source>
        <strain evidence="2 3">CGMCC 1.12672</strain>
    </source>
</reference>
<dbReference type="Proteomes" id="UP000219494">
    <property type="component" value="Unassembled WGS sequence"/>
</dbReference>
<evidence type="ECO:0000313" key="2">
    <source>
        <dbReference type="EMBL" id="SOB79018.1"/>
    </source>
</evidence>
<sequence length="72" mass="7663">MPDVTPDPARHRWLAIQAVRASGTAGAILGLYLLGRAVNLPSRVLGLLIVLAALYVVLAVPRALAHRWRSGA</sequence>
<accession>A0A285QBX5</accession>
<keyword evidence="1" id="KW-1133">Transmembrane helix</keyword>
<protein>
    <submittedName>
        <fullName evidence="2">Uncharacterized protein</fullName>
    </submittedName>
</protein>
<dbReference type="RefSeq" id="WP_097062275.1">
    <property type="nucleotide sequence ID" value="NZ_OBMI01000001.1"/>
</dbReference>
<proteinExistence type="predicted"/>
<dbReference type="EMBL" id="OBMI01000001">
    <property type="protein sequence ID" value="SOB79018.1"/>
    <property type="molecule type" value="Genomic_DNA"/>
</dbReference>
<gene>
    <name evidence="2" type="ORF">SAMN06297144_0332</name>
</gene>
<dbReference type="AlphaFoldDB" id="A0A285QBX5"/>